<dbReference type="PROSITE" id="PS50305">
    <property type="entry name" value="SIRTUIN"/>
    <property type="match status" value="1"/>
</dbReference>
<feature type="region of interest" description="Disordered" evidence="11">
    <location>
        <begin position="323"/>
        <end position="348"/>
    </location>
</feature>
<dbReference type="Gene3D" id="3.40.50.1220">
    <property type="entry name" value="TPP-binding domain"/>
    <property type="match status" value="1"/>
</dbReference>
<dbReference type="InterPro" id="IPR026590">
    <property type="entry name" value="Ssirtuin_cat_dom"/>
</dbReference>
<evidence type="ECO:0000256" key="5">
    <source>
        <dbReference type="ARBA" id="ARBA00023027"/>
    </source>
</evidence>
<dbReference type="SUPFAM" id="SSF52467">
    <property type="entry name" value="DHS-like NAD/FAD-binding domain"/>
    <property type="match status" value="1"/>
</dbReference>
<evidence type="ECO:0000256" key="4">
    <source>
        <dbReference type="ARBA" id="ARBA00022833"/>
    </source>
</evidence>
<dbReference type="Pfam" id="PF02146">
    <property type="entry name" value="SIR2"/>
    <property type="match status" value="1"/>
</dbReference>
<feature type="region of interest" description="Disordered" evidence="11">
    <location>
        <begin position="1"/>
        <end position="24"/>
    </location>
</feature>
<comment type="catalytic activity">
    <reaction evidence="6">
        <text>N(6)-acetyl-L-lysyl-[protein] + NAD(+) + H2O = 2''-O-acetyl-ADP-D-ribose + nicotinamide + L-lysyl-[protein]</text>
        <dbReference type="Rhea" id="RHEA:43636"/>
        <dbReference type="Rhea" id="RHEA-COMP:9752"/>
        <dbReference type="Rhea" id="RHEA-COMP:10731"/>
        <dbReference type="ChEBI" id="CHEBI:15377"/>
        <dbReference type="ChEBI" id="CHEBI:17154"/>
        <dbReference type="ChEBI" id="CHEBI:29969"/>
        <dbReference type="ChEBI" id="CHEBI:57540"/>
        <dbReference type="ChEBI" id="CHEBI:61930"/>
        <dbReference type="ChEBI" id="CHEBI:83767"/>
        <dbReference type="EC" id="2.3.1.286"/>
    </reaction>
</comment>
<feature type="binding site" evidence="9 10">
    <location>
        <position position="162"/>
    </location>
    <ligand>
        <name>Zn(2+)</name>
        <dbReference type="ChEBI" id="CHEBI:29105"/>
    </ligand>
</feature>
<evidence type="ECO:0000259" key="12">
    <source>
        <dbReference type="PROSITE" id="PS50305"/>
    </source>
</evidence>
<dbReference type="PANTHER" id="PTHR11085">
    <property type="entry name" value="NAD-DEPENDENT PROTEIN DEACYLASE SIRTUIN-5, MITOCHONDRIAL-RELATED"/>
    <property type="match status" value="1"/>
</dbReference>
<organism evidence="13 14">
    <name type="scientific">Podila minutissima</name>
    <dbReference type="NCBI Taxonomy" id="64525"/>
    <lineage>
        <taxon>Eukaryota</taxon>
        <taxon>Fungi</taxon>
        <taxon>Fungi incertae sedis</taxon>
        <taxon>Mucoromycota</taxon>
        <taxon>Mortierellomycotina</taxon>
        <taxon>Mortierellomycetes</taxon>
        <taxon>Mortierellales</taxon>
        <taxon>Mortierellaceae</taxon>
        <taxon>Podila</taxon>
    </lineage>
</organism>
<evidence type="ECO:0000256" key="3">
    <source>
        <dbReference type="ARBA" id="ARBA00022723"/>
    </source>
</evidence>
<evidence type="ECO:0000256" key="6">
    <source>
        <dbReference type="PIRNR" id="PIRNR037938"/>
    </source>
</evidence>
<proteinExistence type="inferred from homology"/>
<feature type="domain" description="Deacetylase sirtuin-type" evidence="12">
    <location>
        <begin position="24"/>
        <end position="297"/>
    </location>
</feature>
<keyword evidence="3 6" id="KW-0479">Metal-binding</keyword>
<dbReference type="AlphaFoldDB" id="A0A9P5SCX0"/>
<dbReference type="PIRSF" id="PIRSF037938">
    <property type="entry name" value="SIR2_euk"/>
    <property type="match status" value="1"/>
</dbReference>
<dbReference type="Gene3D" id="3.30.1600.10">
    <property type="entry name" value="SIR2/SIRT2 'Small Domain"/>
    <property type="match status" value="1"/>
</dbReference>
<feature type="active site" description="Proton acceptor" evidence="7 10">
    <location>
        <position position="154"/>
    </location>
</feature>
<evidence type="ECO:0000313" key="14">
    <source>
        <dbReference type="Proteomes" id="UP000696485"/>
    </source>
</evidence>
<dbReference type="CDD" id="cd01408">
    <property type="entry name" value="SIRT1"/>
    <property type="match status" value="1"/>
</dbReference>
<feature type="binding site" evidence="8">
    <location>
        <begin position="227"/>
        <end position="228"/>
    </location>
    <ligand>
        <name>NAD(+)</name>
        <dbReference type="ChEBI" id="CHEBI:57540"/>
    </ligand>
</feature>
<evidence type="ECO:0000256" key="10">
    <source>
        <dbReference type="PROSITE-ProRule" id="PRU00236"/>
    </source>
</evidence>
<dbReference type="InterPro" id="IPR050134">
    <property type="entry name" value="NAD-dep_sirtuin_deacylases"/>
</dbReference>
<dbReference type="InterPro" id="IPR026591">
    <property type="entry name" value="Sirtuin_cat_small_dom_sf"/>
</dbReference>
<dbReference type="GO" id="GO:0070403">
    <property type="term" value="F:NAD+ binding"/>
    <property type="evidence" value="ECO:0007669"/>
    <property type="project" value="UniProtKB-UniRule"/>
</dbReference>
<evidence type="ECO:0000256" key="2">
    <source>
        <dbReference type="ARBA" id="ARBA00022679"/>
    </source>
</evidence>
<dbReference type="InterPro" id="IPR029035">
    <property type="entry name" value="DHS-like_NAD/FAD-binding_dom"/>
</dbReference>
<dbReference type="EC" id="2.3.1.286" evidence="6"/>
<keyword evidence="4 6" id="KW-0862">Zinc</keyword>
<evidence type="ECO:0000256" key="7">
    <source>
        <dbReference type="PIRSR" id="PIRSR037938-1"/>
    </source>
</evidence>
<comment type="similarity">
    <text evidence="1 6">Belongs to the sirtuin family. Class I subfamily.</text>
</comment>
<sequence length="410" mass="45573">MASSPTPGNNRPVRGKAEPMPRPSVLKDGSLEAIAEFITEGKAKNIIVMSGAGISTAAGIPDFRSPGTGLYDALGKYNLPYPEAVFDISFFKDTPSPFYRLAKELYPGNFRPTLTHYFLPLLAKKNLLLRSYTQNIDMLERLTGIDEELLVEAHGSFATSKCIKCSLRSESDHVKKHIMNDQIPYCVKCGGLVKPEITFFGEDLPLRFGKLAQVDFKKCDLLIVLGTSLQVEPFNRLITRVPAKCPRLLINRDRAGEEMRMGFDFDDKWKHSVKRDALFLGNCDEGVRKLAQLCGWEDELQALYDDGHAQMKLAEEMEALALSENDKAKSTDDNKETLEDPEAKEELKVKDTKEAHIDTIKDELEDIISKFETAAVISSTTATVEKTVDGEGEVVTETSVETDVVLLSKA</sequence>
<keyword evidence="2 6" id="KW-0808">Transferase</keyword>
<feature type="binding site" evidence="8">
    <location>
        <begin position="134"/>
        <end position="137"/>
    </location>
    <ligand>
        <name>NAD(+)</name>
        <dbReference type="ChEBI" id="CHEBI:57540"/>
    </ligand>
</feature>
<dbReference type="PANTHER" id="PTHR11085:SF6">
    <property type="entry name" value="NAD-DEPENDENT PROTEIN DEACETYLASE SIRTUIN-2"/>
    <property type="match status" value="1"/>
</dbReference>
<keyword evidence="5 6" id="KW-0520">NAD</keyword>
<feature type="binding site" evidence="9 10">
    <location>
        <position position="186"/>
    </location>
    <ligand>
        <name>Zn(2+)</name>
        <dbReference type="ChEBI" id="CHEBI:29105"/>
    </ligand>
</feature>
<gene>
    <name evidence="13" type="primary">SIRT2_1</name>
    <name evidence="13" type="ORF">BG006_010576</name>
</gene>
<evidence type="ECO:0000256" key="9">
    <source>
        <dbReference type="PIRSR" id="PIRSR037938-3"/>
    </source>
</evidence>
<dbReference type="GO" id="GO:0017136">
    <property type="term" value="F:histone deacetylase activity, NAD-dependent"/>
    <property type="evidence" value="ECO:0007669"/>
    <property type="project" value="InterPro"/>
</dbReference>
<feature type="binding site" evidence="9 10">
    <location>
        <position position="165"/>
    </location>
    <ligand>
        <name>Zn(2+)</name>
        <dbReference type="ChEBI" id="CHEBI:29105"/>
    </ligand>
</feature>
<evidence type="ECO:0000256" key="1">
    <source>
        <dbReference type="ARBA" id="ARBA00006924"/>
    </source>
</evidence>
<protein>
    <recommendedName>
        <fullName evidence="6">NAD-dependent protein deacetylase</fullName>
        <ecNumber evidence="6">2.3.1.286</ecNumber>
    </recommendedName>
</protein>
<feature type="binding site" evidence="8">
    <location>
        <begin position="251"/>
        <end position="253"/>
    </location>
    <ligand>
        <name>NAD(+)</name>
        <dbReference type="ChEBI" id="CHEBI:57540"/>
    </ligand>
</feature>
<feature type="binding site" evidence="8">
    <location>
        <position position="283"/>
    </location>
    <ligand>
        <name>NAD(+)</name>
        <dbReference type="ChEBI" id="CHEBI:57540"/>
    </ligand>
</feature>
<feature type="binding site" evidence="9 10">
    <location>
        <position position="189"/>
    </location>
    <ligand>
        <name>Zn(2+)</name>
        <dbReference type="ChEBI" id="CHEBI:29105"/>
    </ligand>
</feature>
<evidence type="ECO:0000256" key="8">
    <source>
        <dbReference type="PIRSR" id="PIRSR037938-2"/>
    </source>
</evidence>
<keyword evidence="14" id="KW-1185">Reference proteome</keyword>
<dbReference type="Proteomes" id="UP000696485">
    <property type="component" value="Unassembled WGS sequence"/>
</dbReference>
<evidence type="ECO:0000313" key="13">
    <source>
        <dbReference type="EMBL" id="KAF9325952.1"/>
    </source>
</evidence>
<feature type="compositionally biased region" description="Basic and acidic residues" evidence="11">
    <location>
        <begin position="324"/>
        <end position="338"/>
    </location>
</feature>
<name>A0A9P5SCX0_9FUNG</name>
<evidence type="ECO:0000256" key="11">
    <source>
        <dbReference type="SAM" id="MobiDB-lite"/>
    </source>
</evidence>
<dbReference type="GO" id="GO:0008270">
    <property type="term" value="F:zinc ion binding"/>
    <property type="evidence" value="ECO:0007669"/>
    <property type="project" value="UniProtKB-UniRule"/>
</dbReference>
<dbReference type="GO" id="GO:0005634">
    <property type="term" value="C:nucleus"/>
    <property type="evidence" value="ECO:0007669"/>
    <property type="project" value="TreeGrafter"/>
</dbReference>
<dbReference type="InterPro" id="IPR003000">
    <property type="entry name" value="Sirtuin"/>
</dbReference>
<reference evidence="13" key="1">
    <citation type="journal article" date="2020" name="Fungal Divers.">
        <title>Resolving the Mortierellaceae phylogeny through synthesis of multi-gene phylogenetics and phylogenomics.</title>
        <authorList>
            <person name="Vandepol N."/>
            <person name="Liber J."/>
            <person name="Desiro A."/>
            <person name="Na H."/>
            <person name="Kennedy M."/>
            <person name="Barry K."/>
            <person name="Grigoriev I.V."/>
            <person name="Miller A.N."/>
            <person name="O'Donnell K."/>
            <person name="Stajich J.E."/>
            <person name="Bonito G."/>
        </authorList>
    </citation>
    <scope>NUCLEOTIDE SEQUENCE</scope>
    <source>
        <strain evidence="13">NVP1</strain>
    </source>
</reference>
<comment type="caution">
    <text evidence="13">The sequence shown here is derived from an EMBL/GenBank/DDBJ whole genome shotgun (WGS) entry which is preliminary data.</text>
</comment>
<feature type="binding site" evidence="8">
    <location>
        <begin position="52"/>
        <end position="56"/>
    </location>
    <ligand>
        <name>NAD(+)</name>
        <dbReference type="ChEBI" id="CHEBI:57540"/>
    </ligand>
</feature>
<dbReference type="InterPro" id="IPR017328">
    <property type="entry name" value="Sirtuin_class_I"/>
</dbReference>
<comment type="cofactor">
    <cofactor evidence="9">
        <name>Zn(2+)</name>
        <dbReference type="ChEBI" id="CHEBI:29105"/>
    </cofactor>
    <text evidence="9">Binds 1 zinc ion per subunit.</text>
</comment>
<accession>A0A9P5SCX0</accession>
<feature type="binding site" evidence="8">
    <location>
        <begin position="62"/>
        <end position="64"/>
    </location>
    <ligand>
        <name>NAD(+)</name>
        <dbReference type="ChEBI" id="CHEBI:57540"/>
    </ligand>
</feature>
<dbReference type="EMBL" id="JAAAUY010000846">
    <property type="protein sequence ID" value="KAF9325952.1"/>
    <property type="molecule type" value="Genomic_DNA"/>
</dbReference>